<reference evidence="2 3" key="1">
    <citation type="submission" date="2020-08" db="EMBL/GenBank/DDBJ databases">
        <title>Genomic Encyclopedia of Type Strains, Phase IV (KMG-IV): sequencing the most valuable type-strain genomes for metagenomic binning, comparative biology and taxonomic classification.</title>
        <authorList>
            <person name="Goeker M."/>
        </authorList>
    </citation>
    <scope>NUCLEOTIDE SEQUENCE [LARGE SCALE GENOMIC DNA]</scope>
    <source>
        <strain evidence="2 3">YC6723</strain>
    </source>
</reference>
<dbReference type="EMBL" id="JACIEV010000002">
    <property type="protein sequence ID" value="MBB4152921.1"/>
    <property type="molecule type" value="Genomic_DNA"/>
</dbReference>
<sequence>MSDKSMTDTAIYSLLDARARDQRAIILYALSIMCTALGGLMVAVATKNDGAAAMAAVIAATMGYLAYNRGTQIARTIERADEVWLRFDNREHVPPIDVDLPKPVTRIIELRHSRVFLQREQKLLAGRQQTPLGMSRQSSDNPP</sequence>
<dbReference type="Proteomes" id="UP000529795">
    <property type="component" value="Unassembled WGS sequence"/>
</dbReference>
<accession>A0A840F8P4</accession>
<evidence type="ECO:0000313" key="3">
    <source>
        <dbReference type="Proteomes" id="UP000529795"/>
    </source>
</evidence>
<organism evidence="2 3">
    <name type="scientific">Sphingomonas jinjuensis</name>
    <dbReference type="NCBI Taxonomy" id="535907"/>
    <lineage>
        <taxon>Bacteria</taxon>
        <taxon>Pseudomonadati</taxon>
        <taxon>Pseudomonadota</taxon>
        <taxon>Alphaproteobacteria</taxon>
        <taxon>Sphingomonadales</taxon>
        <taxon>Sphingomonadaceae</taxon>
        <taxon>Sphingomonas</taxon>
    </lineage>
</organism>
<name>A0A840F8P4_9SPHN</name>
<proteinExistence type="predicted"/>
<dbReference type="AlphaFoldDB" id="A0A840F8P4"/>
<keyword evidence="3" id="KW-1185">Reference proteome</keyword>
<keyword evidence="1" id="KW-1133">Transmembrane helix</keyword>
<keyword evidence="1" id="KW-0472">Membrane</keyword>
<evidence type="ECO:0000313" key="2">
    <source>
        <dbReference type="EMBL" id="MBB4152921.1"/>
    </source>
</evidence>
<keyword evidence="1" id="KW-0812">Transmembrane</keyword>
<feature type="transmembrane region" description="Helical" evidence="1">
    <location>
        <begin position="25"/>
        <end position="44"/>
    </location>
</feature>
<feature type="transmembrane region" description="Helical" evidence="1">
    <location>
        <begin position="50"/>
        <end position="67"/>
    </location>
</feature>
<dbReference type="RefSeq" id="WP_183982613.1">
    <property type="nucleotide sequence ID" value="NZ_JACIEV010000002.1"/>
</dbReference>
<gene>
    <name evidence="2" type="ORF">GGQ80_000809</name>
</gene>
<evidence type="ECO:0000256" key="1">
    <source>
        <dbReference type="SAM" id="Phobius"/>
    </source>
</evidence>
<comment type="caution">
    <text evidence="2">The sequence shown here is derived from an EMBL/GenBank/DDBJ whole genome shotgun (WGS) entry which is preliminary data.</text>
</comment>
<protein>
    <submittedName>
        <fullName evidence="2">Uncharacterized protein</fullName>
    </submittedName>
</protein>